<dbReference type="GO" id="GO:0046872">
    <property type="term" value="F:metal ion binding"/>
    <property type="evidence" value="ECO:0007669"/>
    <property type="project" value="UniProtKB-KW"/>
</dbReference>
<name>A0A7K1U6D7_9BACT</name>
<dbReference type="EMBL" id="WRXN01000007">
    <property type="protein sequence ID" value="MVT09931.1"/>
    <property type="molecule type" value="Genomic_DNA"/>
</dbReference>
<evidence type="ECO:0000256" key="2">
    <source>
        <dbReference type="SAM" id="MobiDB-lite"/>
    </source>
</evidence>
<dbReference type="SUPFAM" id="SSF89562">
    <property type="entry name" value="RraA-like"/>
    <property type="match status" value="1"/>
</dbReference>
<feature type="signal peptide" evidence="3">
    <location>
        <begin position="1"/>
        <end position="20"/>
    </location>
</feature>
<dbReference type="AlphaFoldDB" id="A0A7K1U6D7"/>
<keyword evidence="1" id="KW-0479">Metal-binding</keyword>
<evidence type="ECO:0000313" key="5">
    <source>
        <dbReference type="Proteomes" id="UP000461730"/>
    </source>
</evidence>
<feature type="binding site" evidence="1">
    <location>
        <begin position="151"/>
        <end position="154"/>
    </location>
    <ligand>
        <name>substrate</name>
    </ligand>
</feature>
<accession>A0A7K1U6D7</accession>
<dbReference type="RefSeq" id="WP_157307380.1">
    <property type="nucleotide sequence ID" value="NZ_WRXN01000007.1"/>
</dbReference>
<feature type="region of interest" description="Disordered" evidence="2">
    <location>
        <begin position="286"/>
        <end position="306"/>
    </location>
</feature>
<keyword evidence="1" id="KW-0460">Magnesium</keyword>
<proteinExistence type="predicted"/>
<gene>
    <name evidence="4" type="ORF">GO493_16790</name>
</gene>
<feature type="chain" id="PRO_5029814351" evidence="3">
    <location>
        <begin position="21"/>
        <end position="306"/>
    </location>
</feature>
<feature type="compositionally biased region" description="Basic and acidic residues" evidence="2">
    <location>
        <begin position="293"/>
        <end position="306"/>
    </location>
</feature>
<dbReference type="InterPro" id="IPR036704">
    <property type="entry name" value="RraA/RraA-like_sf"/>
</dbReference>
<evidence type="ECO:0000256" key="3">
    <source>
        <dbReference type="SAM" id="SignalP"/>
    </source>
</evidence>
<dbReference type="Pfam" id="PF03737">
    <property type="entry name" value="RraA-like"/>
    <property type="match status" value="1"/>
</dbReference>
<dbReference type="InterPro" id="IPR005493">
    <property type="entry name" value="RraA/RraA-like"/>
</dbReference>
<sequence length="306" mass="34077">MKLLYLLPLTTLLWTTYANAQTIPKEELTFLTSAWKGERFPDGRPRIPDAVIDQARTVSLDDVWTILEGEGYHCQFEGGWKMIHADKPIAGRAVTAMFIPSRPDVEQAMKERGIQKGFKGNSNSWPIQQLSKGDVYVADGFGKIADGTLIGSTLGNAIYARSGNGVVFNAAARDLEGLKEIEGFNALVRDWDPSFLKNVMLSGLNVPVRIGRAVVLPGDLVLTSSEGVIFVPAHLAEKVIGIAAFIQVKDQFGFEMLKAGRYTPGEIDNNWTDAIREAFLEWQHKQPGKRPMTRQELDKMLEKRTW</sequence>
<evidence type="ECO:0000256" key="1">
    <source>
        <dbReference type="PIRSR" id="PIRSR605493-1"/>
    </source>
</evidence>
<keyword evidence="5" id="KW-1185">Reference proteome</keyword>
<organism evidence="4 5">
    <name type="scientific">Chitinophaga tropicalis</name>
    <dbReference type="NCBI Taxonomy" id="2683588"/>
    <lineage>
        <taxon>Bacteria</taxon>
        <taxon>Pseudomonadati</taxon>
        <taxon>Bacteroidota</taxon>
        <taxon>Chitinophagia</taxon>
        <taxon>Chitinophagales</taxon>
        <taxon>Chitinophagaceae</taxon>
        <taxon>Chitinophaga</taxon>
    </lineage>
</organism>
<reference evidence="4 5" key="1">
    <citation type="submission" date="2019-12" db="EMBL/GenBank/DDBJ databases">
        <title>Chitinophaga sp. strain ysch24 (GDMCC 1.1355), whole genome shotgun sequence.</title>
        <authorList>
            <person name="Zhang X."/>
        </authorList>
    </citation>
    <scope>NUCLEOTIDE SEQUENCE [LARGE SCALE GENOMIC DNA]</scope>
    <source>
        <strain evidence="5">ysch24</strain>
    </source>
</reference>
<comment type="caution">
    <text evidence="4">The sequence shown here is derived from an EMBL/GenBank/DDBJ whole genome shotgun (WGS) entry which is preliminary data.</text>
</comment>
<feature type="binding site" evidence="1">
    <location>
        <position position="173"/>
    </location>
    <ligand>
        <name>substrate</name>
    </ligand>
</feature>
<dbReference type="Proteomes" id="UP000461730">
    <property type="component" value="Unassembled WGS sequence"/>
</dbReference>
<comment type="cofactor">
    <cofactor evidence="1">
        <name>Mg(2+)</name>
        <dbReference type="ChEBI" id="CHEBI:18420"/>
    </cofactor>
</comment>
<evidence type="ECO:0000313" key="4">
    <source>
        <dbReference type="EMBL" id="MVT09931.1"/>
    </source>
</evidence>
<protein>
    <submittedName>
        <fullName evidence="4">RraA family protein</fullName>
    </submittedName>
</protein>
<keyword evidence="3" id="KW-0732">Signal</keyword>
<dbReference type="Gene3D" id="3.50.30.40">
    <property type="entry name" value="Ribonuclease E inhibitor RraA/RraA-like"/>
    <property type="match status" value="1"/>
</dbReference>
<feature type="binding site" evidence="1">
    <location>
        <position position="174"/>
    </location>
    <ligand>
        <name>Mg(2+)</name>
        <dbReference type="ChEBI" id="CHEBI:18420"/>
    </ligand>
</feature>